<accession>Q6AQ72</accession>
<keyword evidence="8" id="KW-1185">Reference proteome</keyword>
<evidence type="ECO:0000256" key="5">
    <source>
        <dbReference type="ARBA" id="ARBA00022982"/>
    </source>
</evidence>
<keyword evidence="1" id="KW-0813">Transport</keyword>
<dbReference type="STRING" id="177439.DP0772"/>
<dbReference type="InterPro" id="IPR010209">
    <property type="entry name" value="Ion_transpt_RnfG/RsxG"/>
</dbReference>
<dbReference type="InterPro" id="IPR007329">
    <property type="entry name" value="FMN-bd"/>
</dbReference>
<evidence type="ECO:0000256" key="4">
    <source>
        <dbReference type="ARBA" id="ARBA00022643"/>
    </source>
</evidence>
<name>Q6AQ72_DESPS</name>
<feature type="domain" description="FMN-binding" evidence="6">
    <location>
        <begin position="163"/>
        <end position="278"/>
    </location>
</feature>
<keyword evidence="2" id="KW-0597">Phosphoprotein</keyword>
<dbReference type="PANTHER" id="PTHR36118">
    <property type="entry name" value="ION-TRANSLOCATING OXIDOREDUCTASE COMPLEX SUBUNIT G"/>
    <property type="match status" value="1"/>
</dbReference>
<dbReference type="OrthoDB" id="9787579at2"/>
<dbReference type="AlphaFoldDB" id="Q6AQ72"/>
<reference evidence="8" key="1">
    <citation type="journal article" date="2004" name="Environ. Microbiol.">
        <title>The genome of Desulfotalea psychrophila, a sulfate-reducing bacterium from permanently cold Arctic sediments.</title>
        <authorList>
            <person name="Rabus R."/>
            <person name="Ruepp A."/>
            <person name="Frickey T."/>
            <person name="Rattei T."/>
            <person name="Fartmann B."/>
            <person name="Stark M."/>
            <person name="Bauer M."/>
            <person name="Zibat A."/>
            <person name="Lombardot T."/>
            <person name="Becker I."/>
            <person name="Amann J."/>
            <person name="Gellner K."/>
            <person name="Teeling H."/>
            <person name="Leuschner W.D."/>
            <person name="Gloeckner F.-O."/>
            <person name="Lupas A.N."/>
            <person name="Amann R."/>
            <person name="Klenk H.-P."/>
        </authorList>
    </citation>
    <scope>NUCLEOTIDE SEQUENCE [LARGE SCALE GENOMIC DNA]</scope>
    <source>
        <strain evidence="8">DSM 12343 / LSv54</strain>
    </source>
</reference>
<dbReference type="GO" id="GO:0010181">
    <property type="term" value="F:FMN binding"/>
    <property type="evidence" value="ECO:0007669"/>
    <property type="project" value="InterPro"/>
</dbReference>
<protein>
    <submittedName>
        <fullName evidence="7">Related to Na-translocating NADH-quinone reductase (RnfG/NqrC)</fullName>
    </submittedName>
</protein>
<dbReference type="eggNOG" id="COG4659">
    <property type="taxonomic scope" value="Bacteria"/>
</dbReference>
<dbReference type="GO" id="GO:0022900">
    <property type="term" value="P:electron transport chain"/>
    <property type="evidence" value="ECO:0007669"/>
    <property type="project" value="InterPro"/>
</dbReference>
<dbReference type="EMBL" id="CR522870">
    <property type="protein sequence ID" value="CAG35501.1"/>
    <property type="molecule type" value="Genomic_DNA"/>
</dbReference>
<organism evidence="7 8">
    <name type="scientific">Desulfotalea psychrophila (strain LSv54 / DSM 12343)</name>
    <dbReference type="NCBI Taxonomy" id="177439"/>
    <lineage>
        <taxon>Bacteria</taxon>
        <taxon>Pseudomonadati</taxon>
        <taxon>Thermodesulfobacteriota</taxon>
        <taxon>Desulfobulbia</taxon>
        <taxon>Desulfobulbales</taxon>
        <taxon>Desulfocapsaceae</taxon>
        <taxon>Desulfotalea</taxon>
    </lineage>
</organism>
<dbReference type="SMART" id="SM00900">
    <property type="entry name" value="FMN_bind"/>
    <property type="match status" value="1"/>
</dbReference>
<dbReference type="KEGG" id="dps:DP0772"/>
<dbReference type="PANTHER" id="PTHR36118:SF1">
    <property type="entry name" value="ION-TRANSLOCATING OXIDOREDUCTASE COMPLEX SUBUNIT G"/>
    <property type="match status" value="1"/>
</dbReference>
<gene>
    <name evidence="7" type="ordered locus">DP0772</name>
</gene>
<evidence type="ECO:0000256" key="3">
    <source>
        <dbReference type="ARBA" id="ARBA00022630"/>
    </source>
</evidence>
<dbReference type="GO" id="GO:0009055">
    <property type="term" value="F:electron transfer activity"/>
    <property type="evidence" value="ECO:0007669"/>
    <property type="project" value="InterPro"/>
</dbReference>
<dbReference type="HOGENOM" id="CLU_927273_0_0_7"/>
<sequence length="298" mass="33003">MKDILTIIFRLTLSCMLAGTVIGGTYIFTKNAKAHNAHVTEQKVRYALLGYQNQDAVPASVALHTMYRYVVSEPGKQYIGYLLPMKEGAEAPYLFLLISLDGKFVESFPMNLTSEAVLEDGSRAEALAAVLGAVRQARFADQTTIATDSGARMAYLLEGKFQGFKTFIKVMLAIDPHNAIMGLEILEHEEDPGLGAEITQDYFRKQFNKKSLEVLTHLGVVKEPLPVEYQNALEGRVDRAAVESVMDKYKDHDIYALTGATISSNSVTTGVKAIVRKFVYRLRILDGVLKAQQLQVAF</sequence>
<dbReference type="GO" id="GO:0005886">
    <property type="term" value="C:plasma membrane"/>
    <property type="evidence" value="ECO:0007669"/>
    <property type="project" value="InterPro"/>
</dbReference>
<keyword evidence="4" id="KW-0288">FMN</keyword>
<evidence type="ECO:0000313" key="7">
    <source>
        <dbReference type="EMBL" id="CAG35501.1"/>
    </source>
</evidence>
<dbReference type="RefSeq" id="WP_011188017.1">
    <property type="nucleotide sequence ID" value="NC_006138.1"/>
</dbReference>
<evidence type="ECO:0000313" key="8">
    <source>
        <dbReference type="Proteomes" id="UP000000602"/>
    </source>
</evidence>
<dbReference type="Proteomes" id="UP000000602">
    <property type="component" value="Chromosome"/>
</dbReference>
<dbReference type="Pfam" id="PF04205">
    <property type="entry name" value="FMN_bind"/>
    <property type="match status" value="1"/>
</dbReference>
<evidence type="ECO:0000259" key="6">
    <source>
        <dbReference type="SMART" id="SM00900"/>
    </source>
</evidence>
<evidence type="ECO:0000256" key="1">
    <source>
        <dbReference type="ARBA" id="ARBA00022448"/>
    </source>
</evidence>
<evidence type="ECO:0000256" key="2">
    <source>
        <dbReference type="ARBA" id="ARBA00022553"/>
    </source>
</evidence>
<proteinExistence type="predicted"/>
<keyword evidence="5" id="KW-0249">Electron transport</keyword>
<keyword evidence="3" id="KW-0285">Flavoprotein</keyword>